<gene>
    <name evidence="1" type="ORF">FF38_08655</name>
</gene>
<evidence type="ECO:0000313" key="2">
    <source>
        <dbReference type="Proteomes" id="UP000037069"/>
    </source>
</evidence>
<organism evidence="1 2">
    <name type="scientific">Lucilia cuprina</name>
    <name type="common">Green bottle fly</name>
    <name type="synonym">Australian sheep blowfly</name>
    <dbReference type="NCBI Taxonomy" id="7375"/>
    <lineage>
        <taxon>Eukaryota</taxon>
        <taxon>Metazoa</taxon>
        <taxon>Ecdysozoa</taxon>
        <taxon>Arthropoda</taxon>
        <taxon>Hexapoda</taxon>
        <taxon>Insecta</taxon>
        <taxon>Pterygota</taxon>
        <taxon>Neoptera</taxon>
        <taxon>Endopterygota</taxon>
        <taxon>Diptera</taxon>
        <taxon>Brachycera</taxon>
        <taxon>Muscomorpha</taxon>
        <taxon>Oestroidea</taxon>
        <taxon>Calliphoridae</taxon>
        <taxon>Luciliinae</taxon>
        <taxon>Lucilia</taxon>
    </lineage>
</organism>
<accession>A0A0L0CCR7</accession>
<comment type="caution">
    <text evidence="1">The sequence shown here is derived from an EMBL/GenBank/DDBJ whole genome shotgun (WGS) entry which is preliminary data.</text>
</comment>
<evidence type="ECO:0000313" key="1">
    <source>
        <dbReference type="EMBL" id="KNC30045.1"/>
    </source>
</evidence>
<reference evidence="1 2" key="1">
    <citation type="journal article" date="2015" name="Nat. Commun.">
        <title>Lucilia cuprina genome unlocks parasitic fly biology to underpin future interventions.</title>
        <authorList>
            <person name="Anstead C.A."/>
            <person name="Korhonen P.K."/>
            <person name="Young N.D."/>
            <person name="Hall R.S."/>
            <person name="Jex A.R."/>
            <person name="Murali S.C."/>
            <person name="Hughes D.S."/>
            <person name="Lee S.F."/>
            <person name="Perry T."/>
            <person name="Stroehlein A.J."/>
            <person name="Ansell B.R."/>
            <person name="Breugelmans B."/>
            <person name="Hofmann A."/>
            <person name="Qu J."/>
            <person name="Dugan S."/>
            <person name="Lee S.L."/>
            <person name="Chao H."/>
            <person name="Dinh H."/>
            <person name="Han Y."/>
            <person name="Doddapaneni H.V."/>
            <person name="Worley K.C."/>
            <person name="Muzny D.M."/>
            <person name="Ioannidis P."/>
            <person name="Waterhouse R.M."/>
            <person name="Zdobnov E.M."/>
            <person name="James P.J."/>
            <person name="Bagnall N.H."/>
            <person name="Kotze A.C."/>
            <person name="Gibbs R.A."/>
            <person name="Richards S."/>
            <person name="Batterham P."/>
            <person name="Gasser R.B."/>
        </authorList>
    </citation>
    <scope>NUCLEOTIDE SEQUENCE [LARGE SCALE GENOMIC DNA]</scope>
    <source>
        <strain evidence="1 2">LS</strain>
        <tissue evidence="1">Full body</tissue>
    </source>
</reference>
<name>A0A0L0CCR7_LUCCU</name>
<protein>
    <submittedName>
        <fullName evidence="1">Uncharacterized protein</fullName>
    </submittedName>
</protein>
<sequence length="59" mass="6877">MGRAKKTIPKDLVNVDEDKDHAKCLVCDKVLQFHMGNIKRHYQQLHNKDFVMLDSDVLP</sequence>
<keyword evidence="2" id="KW-1185">Reference proteome</keyword>
<dbReference type="Proteomes" id="UP000037069">
    <property type="component" value="Unassembled WGS sequence"/>
</dbReference>
<dbReference type="EMBL" id="JRES01000581">
    <property type="protein sequence ID" value="KNC30045.1"/>
    <property type="molecule type" value="Genomic_DNA"/>
</dbReference>
<dbReference type="AlphaFoldDB" id="A0A0L0CCR7"/>
<proteinExistence type="predicted"/>